<dbReference type="AlphaFoldDB" id="A0A411YBR7"/>
<dbReference type="KEGG" id="erz:ER308_03255"/>
<dbReference type="Proteomes" id="UP000291469">
    <property type="component" value="Chromosome"/>
</dbReference>
<evidence type="ECO:0000256" key="3">
    <source>
        <dbReference type="ARBA" id="ARBA00022723"/>
    </source>
</evidence>
<evidence type="ECO:0000313" key="8">
    <source>
        <dbReference type="EMBL" id="QBI18671.1"/>
    </source>
</evidence>
<dbReference type="InterPro" id="IPR051198">
    <property type="entry name" value="BchE-like"/>
</dbReference>
<proteinExistence type="predicted"/>
<dbReference type="InterPro" id="IPR054699">
    <property type="entry name" value="rSAM_CUAEP"/>
</dbReference>
<dbReference type="EMBL" id="CP036402">
    <property type="protein sequence ID" value="QBI18671.1"/>
    <property type="molecule type" value="Genomic_DNA"/>
</dbReference>
<dbReference type="GO" id="GO:0046872">
    <property type="term" value="F:metal ion binding"/>
    <property type="evidence" value="ECO:0007669"/>
    <property type="project" value="UniProtKB-KW"/>
</dbReference>
<evidence type="ECO:0000256" key="5">
    <source>
        <dbReference type="ARBA" id="ARBA00023014"/>
    </source>
</evidence>
<feature type="domain" description="Radical SAM core" evidence="7">
    <location>
        <begin position="162"/>
        <end position="389"/>
    </location>
</feature>
<evidence type="ECO:0000256" key="1">
    <source>
        <dbReference type="ARBA" id="ARBA00001966"/>
    </source>
</evidence>
<keyword evidence="5" id="KW-0411">Iron-sulfur</keyword>
<evidence type="ECO:0000259" key="7">
    <source>
        <dbReference type="PROSITE" id="PS51918"/>
    </source>
</evidence>
<dbReference type="SFLD" id="SFLDG01082">
    <property type="entry name" value="B12-binding_domain_containing"/>
    <property type="match status" value="1"/>
</dbReference>
<dbReference type="GO" id="GO:0003824">
    <property type="term" value="F:catalytic activity"/>
    <property type="evidence" value="ECO:0007669"/>
    <property type="project" value="InterPro"/>
</dbReference>
<dbReference type="CDD" id="cd01335">
    <property type="entry name" value="Radical_SAM"/>
    <property type="match status" value="1"/>
</dbReference>
<keyword evidence="9" id="KW-1185">Reference proteome</keyword>
<dbReference type="OrthoDB" id="5298546at2"/>
<dbReference type="SFLD" id="SFLDS00029">
    <property type="entry name" value="Radical_SAM"/>
    <property type="match status" value="1"/>
</dbReference>
<reference evidence="8 9" key="1">
    <citation type="submission" date="2019-01" db="EMBL/GenBank/DDBJ databases">
        <title>Egibacter rhizosphaerae EGI 80759T.</title>
        <authorList>
            <person name="Chen D.-D."/>
            <person name="Tian Y."/>
            <person name="Jiao J.-Y."/>
            <person name="Zhang X.-T."/>
            <person name="Zhang Y.-G."/>
            <person name="Zhang Y."/>
            <person name="Xiao M."/>
            <person name="Shu W.-S."/>
            <person name="Li W.-J."/>
        </authorList>
    </citation>
    <scope>NUCLEOTIDE SEQUENCE [LARGE SCALE GENOMIC DNA]</scope>
    <source>
        <strain evidence="8 9">EGI 80759</strain>
    </source>
</reference>
<dbReference type="Pfam" id="PF04055">
    <property type="entry name" value="Radical_SAM"/>
    <property type="match status" value="1"/>
</dbReference>
<dbReference type="InterPro" id="IPR006158">
    <property type="entry name" value="Cobalamin-bd"/>
</dbReference>
<dbReference type="InterPro" id="IPR007197">
    <property type="entry name" value="rSAM"/>
</dbReference>
<feature type="domain" description="B12-binding" evidence="6">
    <location>
        <begin position="1"/>
        <end position="127"/>
    </location>
</feature>
<dbReference type="GO" id="GO:0005829">
    <property type="term" value="C:cytosol"/>
    <property type="evidence" value="ECO:0007669"/>
    <property type="project" value="TreeGrafter"/>
</dbReference>
<organism evidence="8 9">
    <name type="scientific">Egibacter rhizosphaerae</name>
    <dbReference type="NCBI Taxonomy" id="1670831"/>
    <lineage>
        <taxon>Bacteria</taxon>
        <taxon>Bacillati</taxon>
        <taxon>Actinomycetota</taxon>
        <taxon>Nitriliruptoria</taxon>
        <taxon>Egibacterales</taxon>
        <taxon>Egibacteraceae</taxon>
        <taxon>Egibacter</taxon>
    </lineage>
</organism>
<keyword evidence="3" id="KW-0479">Metal-binding</keyword>
<dbReference type="PANTHER" id="PTHR43409:SF7">
    <property type="entry name" value="BLL1977 PROTEIN"/>
    <property type="match status" value="1"/>
</dbReference>
<dbReference type="PANTHER" id="PTHR43409">
    <property type="entry name" value="ANAEROBIC MAGNESIUM-PROTOPORPHYRIN IX MONOMETHYL ESTER CYCLASE-RELATED"/>
    <property type="match status" value="1"/>
</dbReference>
<dbReference type="InterPro" id="IPR058240">
    <property type="entry name" value="rSAM_sf"/>
</dbReference>
<comment type="cofactor">
    <cofactor evidence="1">
        <name>[4Fe-4S] cluster</name>
        <dbReference type="ChEBI" id="CHEBI:49883"/>
    </cofactor>
</comment>
<dbReference type="InterPro" id="IPR006638">
    <property type="entry name" value="Elp3/MiaA/NifB-like_rSAM"/>
</dbReference>
<evidence type="ECO:0000313" key="9">
    <source>
        <dbReference type="Proteomes" id="UP000291469"/>
    </source>
</evidence>
<sequence>MRVLMISTYELGHQPVAVASPAAALERAGHEVACLDLAVEAWDDKLAEWADAVAISVPMHTAMRLGIAAAERLRAARPELPIAVYGLYAPVSRDHVVGRVADRVIAGEFEPALVTWADNLDAGRLEAPEEGGLIRLDKSPFAPPARHLLPEPTRYARAVIDGQERVAAAVEATHGCAHECTHCPVPAVYGGKVRLVPRDVVLADVEQLVEMGVDHLTFADPDFLNGWRHSQRIVREIAASWPHLTWDATVKVEHVLRHRELWPEFAAAGCRFVVTAMESVDDRILRLLDKGHTATDMAEATELLRASGIEPRPSFLPFTPWTTPRGVAELMDFVVEHDLVGNVDPVQYAIRLLLPTGSLLLEEPELQPHLGAYDEAGLSWTWAAEDPEADRLAGELAGIAEQAAATGEAIPETFVAMRRAVLAACGAAHPGEAARRGVPEAVPDRPRLTEPWFCCAEPTDDQLGAVTIAAGSSVD</sequence>
<dbReference type="PROSITE" id="PS51918">
    <property type="entry name" value="RADICAL_SAM"/>
    <property type="match status" value="1"/>
</dbReference>
<dbReference type="SUPFAM" id="SSF102114">
    <property type="entry name" value="Radical SAM enzymes"/>
    <property type="match status" value="1"/>
</dbReference>
<evidence type="ECO:0000256" key="4">
    <source>
        <dbReference type="ARBA" id="ARBA00023004"/>
    </source>
</evidence>
<keyword evidence="4" id="KW-0408">Iron</keyword>
<protein>
    <submittedName>
        <fullName evidence="8">Radical SAM protein</fullName>
    </submittedName>
</protein>
<dbReference type="NCBIfam" id="NF040546">
    <property type="entry name" value="rSAM_CUAEP"/>
    <property type="match status" value="1"/>
</dbReference>
<dbReference type="Pfam" id="PF02310">
    <property type="entry name" value="B12-binding"/>
    <property type="match status" value="1"/>
</dbReference>
<dbReference type="InterPro" id="IPR023404">
    <property type="entry name" value="rSAM_horseshoe"/>
</dbReference>
<gene>
    <name evidence="8" type="ORF">ER308_03255</name>
</gene>
<name>A0A411YBR7_9ACTN</name>
<dbReference type="GO" id="GO:0051536">
    <property type="term" value="F:iron-sulfur cluster binding"/>
    <property type="evidence" value="ECO:0007669"/>
    <property type="project" value="UniProtKB-KW"/>
</dbReference>
<dbReference type="Gene3D" id="3.80.30.20">
    <property type="entry name" value="tm_1862 like domain"/>
    <property type="match status" value="1"/>
</dbReference>
<accession>A0A411YBR7</accession>
<dbReference type="SMART" id="SM00729">
    <property type="entry name" value="Elp3"/>
    <property type="match status" value="1"/>
</dbReference>
<dbReference type="GO" id="GO:0031419">
    <property type="term" value="F:cobalamin binding"/>
    <property type="evidence" value="ECO:0007669"/>
    <property type="project" value="InterPro"/>
</dbReference>
<evidence type="ECO:0000256" key="2">
    <source>
        <dbReference type="ARBA" id="ARBA00022691"/>
    </source>
</evidence>
<evidence type="ECO:0000259" key="6">
    <source>
        <dbReference type="PROSITE" id="PS51332"/>
    </source>
</evidence>
<dbReference type="RefSeq" id="WP_131153669.1">
    <property type="nucleotide sequence ID" value="NZ_CP036402.1"/>
</dbReference>
<keyword evidence="2" id="KW-0949">S-adenosyl-L-methionine</keyword>
<dbReference type="PROSITE" id="PS51332">
    <property type="entry name" value="B12_BINDING"/>
    <property type="match status" value="1"/>
</dbReference>